<reference evidence="2" key="2">
    <citation type="submission" date="2019-01" db="UniProtKB">
        <authorList>
            <consortium name="EnsemblPlants"/>
        </authorList>
    </citation>
    <scope>IDENTIFICATION</scope>
    <source>
        <strain evidence="2">cv. Heinz 1706</strain>
    </source>
</reference>
<feature type="compositionally biased region" description="Low complexity" evidence="1">
    <location>
        <begin position="62"/>
        <end position="73"/>
    </location>
</feature>
<accession>A0A3Q7FT25</accession>
<keyword evidence="3" id="KW-1185">Reference proteome</keyword>
<evidence type="ECO:0000256" key="1">
    <source>
        <dbReference type="SAM" id="MobiDB-lite"/>
    </source>
</evidence>
<protein>
    <submittedName>
        <fullName evidence="2">Uncharacterized protein</fullName>
    </submittedName>
</protein>
<dbReference type="EnsemblPlants" id="Solyc03g117145.1.1">
    <property type="protein sequence ID" value="Solyc03g117145.1.1"/>
    <property type="gene ID" value="Solyc03g117145.1"/>
</dbReference>
<dbReference type="AlphaFoldDB" id="A0A3Q7FT25"/>
<dbReference type="Proteomes" id="UP000004994">
    <property type="component" value="Chromosome 8"/>
</dbReference>
<sequence length="113" mass="12424">MSISCPLSPGMFFSSINSLSVYKVKLLTGISCVELQEKGRQYSSNTAYVHHWKKSGRGYYERTSTSKTGTRRGAGSGYKKRPKVVGQGVFVADTGYTCINQGLSSRRRVNTSV</sequence>
<evidence type="ECO:0000313" key="2">
    <source>
        <dbReference type="EnsemblPlants" id="Solyc03g117145.1.1"/>
    </source>
</evidence>
<dbReference type="InParanoid" id="A0A3Q7FT25"/>
<feature type="region of interest" description="Disordered" evidence="1">
    <location>
        <begin position="60"/>
        <end position="80"/>
    </location>
</feature>
<dbReference type="Gramene" id="Solyc03g117145.1.1">
    <property type="protein sequence ID" value="Solyc03g117145.1.1"/>
    <property type="gene ID" value="Solyc03g117145.1"/>
</dbReference>
<organism evidence="2">
    <name type="scientific">Solanum lycopersicum</name>
    <name type="common">Tomato</name>
    <name type="synonym">Lycopersicon esculentum</name>
    <dbReference type="NCBI Taxonomy" id="4081"/>
    <lineage>
        <taxon>Eukaryota</taxon>
        <taxon>Viridiplantae</taxon>
        <taxon>Streptophyta</taxon>
        <taxon>Embryophyta</taxon>
        <taxon>Tracheophyta</taxon>
        <taxon>Spermatophyta</taxon>
        <taxon>Magnoliopsida</taxon>
        <taxon>eudicotyledons</taxon>
        <taxon>Gunneridae</taxon>
        <taxon>Pentapetalae</taxon>
        <taxon>asterids</taxon>
        <taxon>lamiids</taxon>
        <taxon>Solanales</taxon>
        <taxon>Solanaceae</taxon>
        <taxon>Solanoideae</taxon>
        <taxon>Solaneae</taxon>
        <taxon>Solanum</taxon>
        <taxon>Solanum subgen. Lycopersicon</taxon>
    </lineage>
</organism>
<proteinExistence type="predicted"/>
<name>A0A3Q7FT25_SOLLC</name>
<reference evidence="2" key="1">
    <citation type="journal article" date="2012" name="Nature">
        <title>The tomato genome sequence provides insights into fleshy fruit evolution.</title>
        <authorList>
            <consortium name="Tomato Genome Consortium"/>
        </authorList>
    </citation>
    <scope>NUCLEOTIDE SEQUENCE [LARGE SCALE GENOMIC DNA]</scope>
    <source>
        <strain evidence="2">cv. Heinz 1706</strain>
    </source>
</reference>
<evidence type="ECO:0000313" key="3">
    <source>
        <dbReference type="Proteomes" id="UP000004994"/>
    </source>
</evidence>